<proteinExistence type="predicted"/>
<dbReference type="Proteomes" id="UP000076167">
    <property type="component" value="Unassembled WGS sequence"/>
</dbReference>
<protein>
    <submittedName>
        <fullName evidence="1">Uncharacterized protein</fullName>
    </submittedName>
</protein>
<accession>A0ABR5Y3Q7</accession>
<gene>
    <name evidence="1" type="ORF">AUP40_14145</name>
</gene>
<dbReference type="EMBL" id="LPXL01000015">
    <property type="protein sequence ID" value="KZD05158.1"/>
    <property type="molecule type" value="Genomic_DNA"/>
</dbReference>
<evidence type="ECO:0000313" key="2">
    <source>
        <dbReference type="Proteomes" id="UP000076167"/>
    </source>
</evidence>
<keyword evidence="2" id="KW-1185">Reference proteome</keyword>
<comment type="caution">
    <text evidence="1">The sequence shown here is derived from an EMBL/GenBank/DDBJ whole genome shotgun (WGS) entry which is preliminary data.</text>
</comment>
<dbReference type="RefSeq" id="WP_063091988.1">
    <property type="nucleotide sequence ID" value="NZ_DFMA01000002.1"/>
</dbReference>
<organism evidence="1 2">
    <name type="scientific">Thalassospira xiamenensis</name>
    <dbReference type="NCBI Taxonomy" id="220697"/>
    <lineage>
        <taxon>Bacteria</taxon>
        <taxon>Pseudomonadati</taxon>
        <taxon>Pseudomonadota</taxon>
        <taxon>Alphaproteobacteria</taxon>
        <taxon>Rhodospirillales</taxon>
        <taxon>Thalassospiraceae</taxon>
        <taxon>Thalassospira</taxon>
    </lineage>
</organism>
<name>A0ABR5Y3Q7_9PROT</name>
<evidence type="ECO:0000313" key="1">
    <source>
        <dbReference type="EMBL" id="KZD05158.1"/>
    </source>
</evidence>
<reference evidence="1 2" key="1">
    <citation type="submission" date="2015-12" db="EMBL/GenBank/DDBJ databases">
        <title>Genome sequence of Thalassospira xiamenensis MCCC 1A03005.</title>
        <authorList>
            <person name="Lu L."/>
            <person name="Lai Q."/>
            <person name="Shao Z."/>
            <person name="Qian P."/>
        </authorList>
    </citation>
    <scope>NUCLEOTIDE SEQUENCE [LARGE SCALE GENOMIC DNA]</scope>
    <source>
        <strain evidence="1 2">MCCC 1A03005</strain>
    </source>
</reference>
<sequence length="74" mass="8022">MSDMEVLSLAYQRQAQGDTRDLSVIIADIRADLATMQSPAPGPTDEIGFKSEVIKGVRTEYKIMGDGSMVEVTS</sequence>